<dbReference type="OMA" id="KHANDYM"/>
<dbReference type="EMBL" id="LNIX01000001">
    <property type="protein sequence ID" value="OXA62343.1"/>
    <property type="molecule type" value="Genomic_DNA"/>
</dbReference>
<dbReference type="AlphaFoldDB" id="A0A226EXL2"/>
<dbReference type="OrthoDB" id="5835829at2759"/>
<dbReference type="PANTHER" id="PTHR48043:SF145">
    <property type="entry name" value="FI06409P-RELATED"/>
    <property type="match status" value="1"/>
</dbReference>
<keyword evidence="6" id="KW-1185">Reference proteome</keyword>
<sequence>MPPLPPTECEVAVKEFSKDELYHKFFLRNWRQLNSSTSQSHVSIVLNGTIIKRQKSLAGVPPPPKWRSRSVRIQHENKFLTAITLGESHDIIRMDYFRFEYLKQRFQADGSGANGSPSHVMTMMPLADALSSRGHNITYIAPMRVEGVNPKIRLIVPESFAMFVKYILNLASDPTAAIQNKPPPPFTSFDKSYAQSCQVLINSVEFQAWLIATTKIDLVVTDVTPDCGVGIAYKLNAKIIMYSTLPFFAKFTDLFTLPDEALGTSYDLPFRTDSITFIDRIKSTLLPLGWAYETYQVAPFLESVLQEGLKIEKMPSIYDLYKNVSLVLMAGNFITEQARSLPPMFVSVPGLHLKMKHEALPSEMEEFISSTDADVGNEGFVYVSLGTLVVANNLPQSIINVFMNSIRAFPNLKFLWKWDGEVPEKIPRNLFLASWFPQQDVLSHLKIRAFITQAGRPSVQEAIFNAVPMIAFPILFDQDFNAMQLEERGLTVRLDVHNFTDQNLQSALSSVLYDPRFKQRVQKMSNIFTDLPIPPIETAVFWTEYVLRHDHLSHLKPMARNLTWYQRRNLDVWLVLLLAVVMAILCLGIFVIWMGRFVNNLATKTKLKQS</sequence>
<dbReference type="Gene3D" id="3.40.50.2000">
    <property type="entry name" value="Glycogen Phosphorylase B"/>
    <property type="match status" value="2"/>
</dbReference>
<evidence type="ECO:0000256" key="4">
    <source>
        <dbReference type="SAM" id="Phobius"/>
    </source>
</evidence>
<dbReference type="SUPFAM" id="SSF53756">
    <property type="entry name" value="UDP-Glycosyltransferase/glycogen phosphorylase"/>
    <property type="match status" value="1"/>
</dbReference>
<organism evidence="5 6">
    <name type="scientific">Folsomia candida</name>
    <name type="common">Springtail</name>
    <dbReference type="NCBI Taxonomy" id="158441"/>
    <lineage>
        <taxon>Eukaryota</taxon>
        <taxon>Metazoa</taxon>
        <taxon>Ecdysozoa</taxon>
        <taxon>Arthropoda</taxon>
        <taxon>Hexapoda</taxon>
        <taxon>Collembola</taxon>
        <taxon>Entomobryomorpha</taxon>
        <taxon>Isotomoidea</taxon>
        <taxon>Isotomidae</taxon>
        <taxon>Proisotominae</taxon>
        <taxon>Folsomia</taxon>
    </lineage>
</organism>
<keyword evidence="2" id="KW-0328">Glycosyltransferase</keyword>
<accession>A0A226EXL2</accession>
<evidence type="ECO:0000256" key="1">
    <source>
        <dbReference type="ARBA" id="ARBA00009995"/>
    </source>
</evidence>
<reference evidence="5 6" key="1">
    <citation type="submission" date="2015-12" db="EMBL/GenBank/DDBJ databases">
        <title>The genome of Folsomia candida.</title>
        <authorList>
            <person name="Faddeeva A."/>
            <person name="Derks M.F."/>
            <person name="Anvar Y."/>
            <person name="Smit S."/>
            <person name="Van Straalen N."/>
            <person name="Roelofs D."/>
        </authorList>
    </citation>
    <scope>NUCLEOTIDE SEQUENCE [LARGE SCALE GENOMIC DNA]</scope>
    <source>
        <strain evidence="5 6">VU population</strain>
        <tissue evidence="5">Whole body</tissue>
    </source>
</reference>
<evidence type="ECO:0000313" key="5">
    <source>
        <dbReference type="EMBL" id="OXA62343.1"/>
    </source>
</evidence>
<evidence type="ECO:0000256" key="2">
    <source>
        <dbReference type="ARBA" id="ARBA00022676"/>
    </source>
</evidence>
<dbReference type="Proteomes" id="UP000198287">
    <property type="component" value="Unassembled WGS sequence"/>
</dbReference>
<dbReference type="CDD" id="cd03784">
    <property type="entry name" value="GT1_Gtf-like"/>
    <property type="match status" value="1"/>
</dbReference>
<dbReference type="FunFam" id="3.40.50.2000:FF:000021">
    <property type="entry name" value="UDP-glucuronosyltransferase"/>
    <property type="match status" value="1"/>
</dbReference>
<name>A0A226EXL2_FOLCA</name>
<evidence type="ECO:0000313" key="6">
    <source>
        <dbReference type="Proteomes" id="UP000198287"/>
    </source>
</evidence>
<dbReference type="GO" id="GO:0008194">
    <property type="term" value="F:UDP-glycosyltransferase activity"/>
    <property type="evidence" value="ECO:0007669"/>
    <property type="project" value="InterPro"/>
</dbReference>
<feature type="transmembrane region" description="Helical" evidence="4">
    <location>
        <begin position="572"/>
        <end position="594"/>
    </location>
</feature>
<evidence type="ECO:0000256" key="3">
    <source>
        <dbReference type="ARBA" id="ARBA00022679"/>
    </source>
</evidence>
<comment type="caution">
    <text evidence="5">The sequence shown here is derived from an EMBL/GenBank/DDBJ whole genome shotgun (WGS) entry which is preliminary data.</text>
</comment>
<protein>
    <submittedName>
        <fullName evidence="5">UDP-glucuronosyltransferase 1-2</fullName>
    </submittedName>
</protein>
<keyword evidence="4" id="KW-0472">Membrane</keyword>
<keyword evidence="3 5" id="KW-0808">Transferase</keyword>
<dbReference type="PROSITE" id="PS00375">
    <property type="entry name" value="UDPGT"/>
    <property type="match status" value="1"/>
</dbReference>
<dbReference type="InterPro" id="IPR002213">
    <property type="entry name" value="UDP_glucos_trans"/>
</dbReference>
<keyword evidence="4" id="KW-1133">Transmembrane helix</keyword>
<dbReference type="PANTHER" id="PTHR48043">
    <property type="entry name" value="EG:EG0003.4 PROTEIN-RELATED"/>
    <property type="match status" value="1"/>
</dbReference>
<dbReference type="Pfam" id="PF00201">
    <property type="entry name" value="UDPGT"/>
    <property type="match status" value="1"/>
</dbReference>
<comment type="similarity">
    <text evidence="1">Belongs to the UDP-glycosyltransferase family.</text>
</comment>
<dbReference type="InterPro" id="IPR035595">
    <property type="entry name" value="UDP_glycos_trans_CS"/>
</dbReference>
<proteinExistence type="inferred from homology"/>
<dbReference type="InterPro" id="IPR050271">
    <property type="entry name" value="UDP-glycosyltransferase"/>
</dbReference>
<keyword evidence="4" id="KW-0812">Transmembrane</keyword>
<gene>
    <name evidence="5" type="ORF">Fcan01_00658</name>
</gene>